<dbReference type="InterPro" id="IPR036465">
    <property type="entry name" value="vWFA_dom_sf"/>
</dbReference>
<comment type="caution">
    <text evidence="2">The sequence shown here is derived from an EMBL/GenBank/DDBJ whole genome shotgun (WGS) entry which is preliminary data.</text>
</comment>
<dbReference type="Gene3D" id="3.40.50.880">
    <property type="match status" value="1"/>
</dbReference>
<name>X0SSX3_9ZZZZ</name>
<sequence length="449" mass="47084">GLTLDSRVVSVDQGGYDLRFGDSLQEKGLHHYVITVKTRGDAFPENDSWRLAVRVGESRPVLVVSPFGEESAFFTLMKRAPGFSVEACEPRVLDRDGDPAPYCAVILEGLRAADISPRSAGDISSWVRHGGGGLIVASAGPGRDGSDLAGTNLGGLLPVDFNVGRGKSHLIVALDRSGSMAQKAGTSVKVEMAKRAVLAAAGFVGSDGLFDVLSFNTGVLKTYSGVNGVDLDALGGRLAAVKASGGTDIVPVLDMASDMFRGGQAGVRMLIVISDGFAVGRDWSEAVNSLKSAEVKVSAVGIGDEVNEDLLSRLASQTGGRWIHLADASEMPAVVAEEARSGMCMTFVTGSLGAGPVSDHPAAGGVSTVPDLSGRTRCRAKEDAHIVIPAGRNNPLLTAWRISSGKCVFLAVPLVERYAPRWLEWPGLQALTEGMVRWCAREERANSGL</sequence>
<dbReference type="PANTHER" id="PTHR37947:SF2">
    <property type="entry name" value="VON WILLEBRAND FACTOR TYPE A"/>
    <property type="match status" value="1"/>
</dbReference>
<dbReference type="PANTHER" id="PTHR37947">
    <property type="entry name" value="BLL2462 PROTEIN"/>
    <property type="match status" value="1"/>
</dbReference>
<dbReference type="InterPro" id="IPR029062">
    <property type="entry name" value="Class_I_gatase-like"/>
</dbReference>
<dbReference type="AlphaFoldDB" id="X0SSX3"/>
<gene>
    <name evidence="2" type="ORF">S01H1_09524</name>
</gene>
<dbReference type="SMART" id="SM00327">
    <property type="entry name" value="VWA"/>
    <property type="match status" value="1"/>
</dbReference>
<reference evidence="2" key="1">
    <citation type="journal article" date="2014" name="Front. Microbiol.">
        <title>High frequency of phylogenetically diverse reductive dehalogenase-homologous genes in deep subseafloor sedimentary metagenomes.</title>
        <authorList>
            <person name="Kawai M."/>
            <person name="Futagami T."/>
            <person name="Toyoda A."/>
            <person name="Takaki Y."/>
            <person name="Nishi S."/>
            <person name="Hori S."/>
            <person name="Arai W."/>
            <person name="Tsubouchi T."/>
            <person name="Morono Y."/>
            <person name="Uchiyama I."/>
            <person name="Ito T."/>
            <person name="Fujiyama A."/>
            <person name="Inagaki F."/>
            <person name="Takami H."/>
        </authorList>
    </citation>
    <scope>NUCLEOTIDE SEQUENCE</scope>
    <source>
        <strain evidence="2">Expedition CK06-06</strain>
    </source>
</reference>
<organism evidence="2">
    <name type="scientific">marine sediment metagenome</name>
    <dbReference type="NCBI Taxonomy" id="412755"/>
    <lineage>
        <taxon>unclassified sequences</taxon>
        <taxon>metagenomes</taxon>
        <taxon>ecological metagenomes</taxon>
    </lineage>
</organism>
<dbReference type="CDD" id="cd00198">
    <property type="entry name" value="vWFA"/>
    <property type="match status" value="1"/>
</dbReference>
<dbReference type="SUPFAM" id="SSF53300">
    <property type="entry name" value="vWA-like"/>
    <property type="match status" value="1"/>
</dbReference>
<dbReference type="SUPFAM" id="SSF52317">
    <property type="entry name" value="Class I glutamine amidotransferase-like"/>
    <property type="match status" value="1"/>
</dbReference>
<dbReference type="PROSITE" id="PS50234">
    <property type="entry name" value="VWFA"/>
    <property type="match status" value="1"/>
</dbReference>
<proteinExistence type="predicted"/>
<feature type="non-terminal residue" evidence="2">
    <location>
        <position position="1"/>
    </location>
</feature>
<feature type="non-terminal residue" evidence="2">
    <location>
        <position position="449"/>
    </location>
</feature>
<dbReference type="InterPro" id="IPR002035">
    <property type="entry name" value="VWF_A"/>
</dbReference>
<dbReference type="EMBL" id="BARS01004867">
    <property type="protein sequence ID" value="GAF84273.1"/>
    <property type="molecule type" value="Genomic_DNA"/>
</dbReference>
<accession>X0SSX3</accession>
<evidence type="ECO:0000259" key="1">
    <source>
        <dbReference type="PROSITE" id="PS50234"/>
    </source>
</evidence>
<feature type="domain" description="VWFA" evidence="1">
    <location>
        <begin position="169"/>
        <end position="339"/>
    </location>
</feature>
<dbReference type="Pfam" id="PF00092">
    <property type="entry name" value="VWA"/>
    <property type="match status" value="1"/>
</dbReference>
<evidence type="ECO:0000313" key="2">
    <source>
        <dbReference type="EMBL" id="GAF84273.1"/>
    </source>
</evidence>
<protein>
    <recommendedName>
        <fullName evidence="1">VWFA domain-containing protein</fullName>
    </recommendedName>
</protein>
<dbReference type="Gene3D" id="3.40.50.410">
    <property type="entry name" value="von Willebrand factor, type A domain"/>
    <property type="match status" value="1"/>
</dbReference>